<dbReference type="InterPro" id="IPR022781">
    <property type="entry name" value="Flagellar_biosynth_FliO"/>
</dbReference>
<evidence type="ECO:0000256" key="3">
    <source>
        <dbReference type="ARBA" id="ARBA00022692"/>
    </source>
</evidence>
<feature type="signal peptide" evidence="7">
    <location>
        <begin position="1"/>
        <end position="23"/>
    </location>
</feature>
<name>A0ABV4HVD2_9GAMM</name>
<keyword evidence="7" id="KW-0732">Signal</keyword>
<sequence>MSLSPLPLLCAAVLWSCCGAAFAAAEPAAVAPSALRELLGIVLPLAFVIFALFVVWRLARRRYGLAGKDAPLSVLQILPVGPRERVVLLRTRAGRAFAVGVSAQSVNLITTLEQDDIGGTDARLGPVEASGAPQAIDNVLPR</sequence>
<gene>
    <name evidence="8" type="ORF">AB6713_19240</name>
</gene>
<comment type="caution">
    <text evidence="8">The sequence shown here is derived from an EMBL/GenBank/DDBJ whole genome shotgun (WGS) entry which is preliminary data.</text>
</comment>
<evidence type="ECO:0000256" key="4">
    <source>
        <dbReference type="ARBA" id="ARBA00022989"/>
    </source>
</evidence>
<evidence type="ECO:0000256" key="1">
    <source>
        <dbReference type="ARBA" id="ARBA00004236"/>
    </source>
</evidence>
<keyword evidence="9" id="KW-1185">Reference proteome</keyword>
<dbReference type="Proteomes" id="UP001566331">
    <property type="component" value="Unassembled WGS sequence"/>
</dbReference>
<keyword evidence="4 6" id="KW-1133">Transmembrane helix</keyword>
<keyword evidence="2" id="KW-1003">Cell membrane</keyword>
<organism evidence="8 9">
    <name type="scientific">Luteimonas salinilitoris</name>
    <dbReference type="NCBI Taxonomy" id="3237697"/>
    <lineage>
        <taxon>Bacteria</taxon>
        <taxon>Pseudomonadati</taxon>
        <taxon>Pseudomonadota</taxon>
        <taxon>Gammaproteobacteria</taxon>
        <taxon>Lysobacterales</taxon>
        <taxon>Lysobacteraceae</taxon>
        <taxon>Luteimonas</taxon>
    </lineage>
</organism>
<dbReference type="RefSeq" id="WP_370565802.1">
    <property type="nucleotide sequence ID" value="NZ_JBFWIB010000027.1"/>
</dbReference>
<evidence type="ECO:0000256" key="2">
    <source>
        <dbReference type="ARBA" id="ARBA00022475"/>
    </source>
</evidence>
<feature type="chain" id="PRO_5045454486" evidence="7">
    <location>
        <begin position="24"/>
        <end position="142"/>
    </location>
</feature>
<keyword evidence="3 6" id="KW-0812">Transmembrane</keyword>
<dbReference type="EMBL" id="JBFWIC010000047">
    <property type="protein sequence ID" value="MEZ0476724.1"/>
    <property type="molecule type" value="Genomic_DNA"/>
</dbReference>
<protein>
    <submittedName>
        <fullName evidence="8">FliO/MopB family protein</fullName>
    </submittedName>
</protein>
<evidence type="ECO:0000256" key="7">
    <source>
        <dbReference type="SAM" id="SignalP"/>
    </source>
</evidence>
<reference evidence="8 9" key="1">
    <citation type="submission" date="2024-07" db="EMBL/GenBank/DDBJ databases">
        <title>Luteimonas salilacus sp. nov., isolated from the shore soil of Salt Lake in Tibet of China.</title>
        <authorList>
            <person name="Zhang X."/>
            <person name="Li A."/>
        </authorList>
    </citation>
    <scope>NUCLEOTIDE SEQUENCE [LARGE SCALE GENOMIC DNA]</scope>
    <source>
        <strain evidence="8 9">B3-2-R+30</strain>
    </source>
</reference>
<keyword evidence="5 6" id="KW-0472">Membrane</keyword>
<evidence type="ECO:0000256" key="5">
    <source>
        <dbReference type="ARBA" id="ARBA00023136"/>
    </source>
</evidence>
<evidence type="ECO:0000256" key="6">
    <source>
        <dbReference type="SAM" id="Phobius"/>
    </source>
</evidence>
<accession>A0ABV4HVD2</accession>
<evidence type="ECO:0000313" key="8">
    <source>
        <dbReference type="EMBL" id="MEZ0476724.1"/>
    </source>
</evidence>
<feature type="transmembrane region" description="Helical" evidence="6">
    <location>
        <begin position="39"/>
        <end position="59"/>
    </location>
</feature>
<dbReference type="Pfam" id="PF04347">
    <property type="entry name" value="FliO"/>
    <property type="match status" value="1"/>
</dbReference>
<evidence type="ECO:0000313" key="9">
    <source>
        <dbReference type="Proteomes" id="UP001566331"/>
    </source>
</evidence>
<proteinExistence type="predicted"/>
<comment type="subcellular location">
    <subcellularLocation>
        <location evidence="1">Cell membrane</location>
    </subcellularLocation>
</comment>